<gene>
    <name evidence="2" type="ORF">P353_12130</name>
</gene>
<feature type="transmembrane region" description="Helical" evidence="1">
    <location>
        <begin position="46"/>
        <end position="69"/>
    </location>
</feature>
<keyword evidence="1" id="KW-1133">Transmembrane helix</keyword>
<protein>
    <recommendedName>
        <fullName evidence="4">Transmembrane protein</fullName>
    </recommendedName>
</protein>
<feature type="transmembrane region" description="Helical" evidence="1">
    <location>
        <begin position="90"/>
        <end position="115"/>
    </location>
</feature>
<feature type="transmembrane region" description="Helical" evidence="1">
    <location>
        <begin position="150"/>
        <end position="174"/>
    </location>
</feature>
<proteinExistence type="predicted"/>
<dbReference type="Proteomes" id="UP000029553">
    <property type="component" value="Unassembled WGS sequence"/>
</dbReference>
<feature type="transmembrane region" description="Helical" evidence="1">
    <location>
        <begin position="526"/>
        <end position="543"/>
    </location>
</feature>
<comment type="caution">
    <text evidence="2">The sequence shown here is derived from an EMBL/GenBank/DDBJ whole genome shotgun (WGS) entry which is preliminary data.</text>
</comment>
<evidence type="ECO:0000256" key="1">
    <source>
        <dbReference type="SAM" id="Phobius"/>
    </source>
</evidence>
<accession>A0A096HKH0</accession>
<evidence type="ECO:0000313" key="2">
    <source>
        <dbReference type="EMBL" id="KGH29412.1"/>
    </source>
</evidence>
<dbReference type="AlphaFoldDB" id="A0A096HKH0"/>
<reference evidence="2 3" key="1">
    <citation type="submission" date="2013-09" db="EMBL/GenBank/DDBJ databases">
        <title>High correlation between genotypes and phenotypes of environmental bacteria Comamonas testosteroni strains.</title>
        <authorList>
            <person name="Liu L."/>
            <person name="Zhu W."/>
            <person name="Xia X."/>
            <person name="Xu B."/>
            <person name="Luo M."/>
            <person name="Wang G."/>
        </authorList>
    </citation>
    <scope>NUCLEOTIDE SEQUENCE [LARGE SCALE GENOMIC DNA]</scope>
    <source>
        <strain evidence="2 3">JL40</strain>
    </source>
</reference>
<feature type="transmembrane region" description="Helical" evidence="1">
    <location>
        <begin position="19"/>
        <end position="40"/>
    </location>
</feature>
<organism evidence="2 3">
    <name type="scientific">Comamonas testosteroni</name>
    <name type="common">Pseudomonas testosteroni</name>
    <dbReference type="NCBI Taxonomy" id="285"/>
    <lineage>
        <taxon>Bacteria</taxon>
        <taxon>Pseudomonadati</taxon>
        <taxon>Pseudomonadota</taxon>
        <taxon>Betaproteobacteria</taxon>
        <taxon>Burkholderiales</taxon>
        <taxon>Comamonadaceae</taxon>
        <taxon>Comamonas</taxon>
    </lineage>
</organism>
<keyword evidence="1" id="KW-0472">Membrane</keyword>
<feature type="transmembrane region" description="Helical" evidence="1">
    <location>
        <begin position="549"/>
        <end position="573"/>
    </location>
</feature>
<dbReference type="EMBL" id="AWOR01000046">
    <property type="protein sequence ID" value="KGH29412.1"/>
    <property type="molecule type" value="Genomic_DNA"/>
</dbReference>
<evidence type="ECO:0000313" key="3">
    <source>
        <dbReference type="Proteomes" id="UP000029553"/>
    </source>
</evidence>
<keyword evidence="1" id="KW-0812">Transmembrane</keyword>
<dbReference type="RefSeq" id="WP_034369333.1">
    <property type="nucleotide sequence ID" value="NZ_AWOR01000046.1"/>
</dbReference>
<sequence length="604" mass="63229">MNSAAAPVTELAANRPQTLLRAVLLGWLWLAALAGFSHWLTRLPPWGWLLAVLLLVLLPAWGHWLLLMLRKKLLRLQFAPQGHMGRWLSGGWWPGCKALALALLLCTSSLWQAWFLAPWEWALLALAPLLYALLAYGMQAGLRREFSSTAFAWAFTQRAATWLLLALLGGGWLYGMASQQDMGRALAAGMEPEALNLALAQIHAAPSGLVRWGLDALLAVQLASGAIADLPQLPVLRLLLLALFGPVGVLLCLGRAMQGASTSSALLLQARPLAAVRNAAPSPAAPLPAAPLLALVAVLVLGILVQTTAALDGLARAQESPLALKRLPECERIGQQLYSLGTLDATRQQVLQLLGRAHAGQALCQSIPQMNRQLDAAVERYLDWYFSLGAEWGRILSLLTGDVSQFLQNKLSETLGATPGLEGWVQALQKQALTSGAALAEGQQRIEETLARHHLALSPGQCLVRAEVASLPALELLGDARQRLTASALAGAGGGAFAAAVAGKAMAKASMKAASKVLAKAAAKQGLGKAGAAVAGAAVGSVVPGVGTAVGAVAGAVAGVVLGVGIDWAALYAEELLTRDAMRADLRAALDEQLQGLSRAMGCP</sequence>
<name>A0A096HKH0_COMTE</name>
<feature type="transmembrane region" description="Helical" evidence="1">
    <location>
        <begin position="235"/>
        <end position="257"/>
    </location>
</feature>
<feature type="transmembrane region" description="Helical" evidence="1">
    <location>
        <begin position="292"/>
        <end position="315"/>
    </location>
</feature>
<feature type="transmembrane region" description="Helical" evidence="1">
    <location>
        <begin position="121"/>
        <end position="138"/>
    </location>
</feature>
<evidence type="ECO:0008006" key="4">
    <source>
        <dbReference type="Google" id="ProtNLM"/>
    </source>
</evidence>